<feature type="compositionally biased region" description="Low complexity" evidence="1">
    <location>
        <begin position="29"/>
        <end position="39"/>
    </location>
</feature>
<dbReference type="AlphaFoldDB" id="A0A6A6AKD9"/>
<sequence length="353" mass="37790">MQAWASWAAFLVLIGGAYFYYTKNERAAAARGRTTTRAGSAKESMQWAEPEKKSKAAPKQAKAKAPRKSVKTAVQEAGNKAEAYLSSAVGASTDDDDNRATQAPSGRSVADMLEPQAAAAAVLNIKPSGKPARSSKPQAPKVEAVQESKKQRQNRKKVEEQKAQREAEEKERQGLLEKQRRTAREARGEPAKNGVPIDQAPESNPWTKIRPKGVAQAPEAVLGGQLLDTFEAAPTVSSVTAPSNGTAPTTGSASTSGHYNGLPSEEEQVRFAMEDSAWTTVPKGGKKQKAKVVGGDLTDEGSDSGAAQKYVPVQPTQPVRPKVAENKKPLSRYSILDESFTAKPDDPDDWPVV</sequence>
<name>A0A6A6AKD9_9PLEO</name>
<feature type="region of interest" description="Disordered" evidence="1">
    <location>
        <begin position="29"/>
        <end position="110"/>
    </location>
</feature>
<dbReference type="OrthoDB" id="4207724at2759"/>
<dbReference type="RefSeq" id="XP_033525952.1">
    <property type="nucleotide sequence ID" value="XM_033670259.1"/>
</dbReference>
<dbReference type="EMBL" id="ML977502">
    <property type="protein sequence ID" value="KAF2131565.1"/>
    <property type="molecule type" value="Genomic_DNA"/>
</dbReference>
<keyword evidence="3" id="KW-1185">Reference proteome</keyword>
<dbReference type="Proteomes" id="UP000799771">
    <property type="component" value="Unassembled WGS sequence"/>
</dbReference>
<evidence type="ECO:0000256" key="1">
    <source>
        <dbReference type="SAM" id="MobiDB-lite"/>
    </source>
</evidence>
<organism evidence="2 3">
    <name type="scientific">Dothidotthia symphoricarpi CBS 119687</name>
    <dbReference type="NCBI Taxonomy" id="1392245"/>
    <lineage>
        <taxon>Eukaryota</taxon>
        <taxon>Fungi</taxon>
        <taxon>Dikarya</taxon>
        <taxon>Ascomycota</taxon>
        <taxon>Pezizomycotina</taxon>
        <taxon>Dothideomycetes</taxon>
        <taxon>Pleosporomycetidae</taxon>
        <taxon>Pleosporales</taxon>
        <taxon>Dothidotthiaceae</taxon>
        <taxon>Dothidotthia</taxon>
    </lineage>
</organism>
<accession>A0A6A6AKD9</accession>
<evidence type="ECO:0000313" key="2">
    <source>
        <dbReference type="EMBL" id="KAF2131565.1"/>
    </source>
</evidence>
<evidence type="ECO:0000313" key="3">
    <source>
        <dbReference type="Proteomes" id="UP000799771"/>
    </source>
</evidence>
<feature type="compositionally biased region" description="Basic residues" evidence="1">
    <location>
        <begin position="61"/>
        <end position="70"/>
    </location>
</feature>
<feature type="compositionally biased region" description="Basic and acidic residues" evidence="1">
    <location>
        <begin position="144"/>
        <end position="190"/>
    </location>
</feature>
<proteinExistence type="predicted"/>
<feature type="region of interest" description="Disordered" evidence="1">
    <location>
        <begin position="127"/>
        <end position="212"/>
    </location>
</feature>
<gene>
    <name evidence="2" type="ORF">P153DRAFT_383659</name>
</gene>
<reference evidence="2" key="1">
    <citation type="journal article" date="2020" name="Stud. Mycol.">
        <title>101 Dothideomycetes genomes: a test case for predicting lifestyles and emergence of pathogens.</title>
        <authorList>
            <person name="Haridas S."/>
            <person name="Albert R."/>
            <person name="Binder M."/>
            <person name="Bloem J."/>
            <person name="Labutti K."/>
            <person name="Salamov A."/>
            <person name="Andreopoulos B."/>
            <person name="Baker S."/>
            <person name="Barry K."/>
            <person name="Bills G."/>
            <person name="Bluhm B."/>
            <person name="Cannon C."/>
            <person name="Castanera R."/>
            <person name="Culley D."/>
            <person name="Daum C."/>
            <person name="Ezra D."/>
            <person name="Gonzalez J."/>
            <person name="Henrissat B."/>
            <person name="Kuo A."/>
            <person name="Liang C."/>
            <person name="Lipzen A."/>
            <person name="Lutzoni F."/>
            <person name="Magnuson J."/>
            <person name="Mondo S."/>
            <person name="Nolan M."/>
            <person name="Ohm R."/>
            <person name="Pangilinan J."/>
            <person name="Park H.-J."/>
            <person name="Ramirez L."/>
            <person name="Alfaro M."/>
            <person name="Sun H."/>
            <person name="Tritt A."/>
            <person name="Yoshinaga Y."/>
            <person name="Zwiers L.-H."/>
            <person name="Turgeon B."/>
            <person name="Goodwin S."/>
            <person name="Spatafora J."/>
            <person name="Crous P."/>
            <person name="Grigoriev I."/>
        </authorList>
    </citation>
    <scope>NUCLEOTIDE SEQUENCE</scope>
    <source>
        <strain evidence="2">CBS 119687</strain>
    </source>
</reference>
<dbReference type="GeneID" id="54410691"/>
<feature type="region of interest" description="Disordered" evidence="1">
    <location>
        <begin position="236"/>
        <end position="353"/>
    </location>
</feature>
<protein>
    <submittedName>
        <fullName evidence="2">Uncharacterized protein</fullName>
    </submittedName>
</protein>
<feature type="compositionally biased region" description="Low complexity" evidence="1">
    <location>
        <begin position="243"/>
        <end position="257"/>
    </location>
</feature>